<sequence length="205" mass="22788">MASAAEIRAENERLSREIHALLSANTTLQKQAMELDSERDAIEASGSEKVQTLAHELESVDEELSSLRSQCRSMTEILKNADAQNEVDEEPAPLPGSRKLSTAINQTLQRARGMSMPRQRRSSTVDMMAHGLTKAASYMIPPSGKHSPDGPRPPRMNKDSPPILSYAKGTTDSKKSLLFSTHSHYGNFRRHSGPYRKTRDTVMRI</sequence>
<dbReference type="Proteomes" id="UP000005238">
    <property type="component" value="Unassembled WGS sequence"/>
</dbReference>
<proteinExistence type="predicted"/>
<dbReference type="HOGENOM" id="CLU_1436980_0_0_1"/>
<evidence type="ECO:0000256" key="2">
    <source>
        <dbReference type="SAM" id="MobiDB-lite"/>
    </source>
</evidence>
<dbReference type="GeneID" id="94228146"/>
<dbReference type="OMA" id="FTTHSHY"/>
<dbReference type="InParanoid" id="H3GWW1"/>
<evidence type="ECO:0000313" key="4">
    <source>
        <dbReference type="Proteomes" id="UP000005238"/>
    </source>
</evidence>
<feature type="coiled-coil region" evidence="1">
    <location>
        <begin position="4"/>
        <end position="70"/>
    </location>
</feature>
<dbReference type="RefSeq" id="XP_067744237.1">
    <property type="nucleotide sequence ID" value="XM_067892348.1"/>
</dbReference>
<reference evidence="3" key="2">
    <citation type="submission" date="2015-06" db="UniProtKB">
        <authorList>
            <consortium name="EnsemblProtists"/>
        </authorList>
    </citation>
    <scope>IDENTIFICATION</scope>
    <source>
        <strain evidence="3">Pr102</strain>
    </source>
</reference>
<dbReference type="OrthoDB" id="110255at2759"/>
<dbReference type="EnsemblProtists" id="Phyra82013">
    <property type="protein sequence ID" value="Phyra82013"/>
    <property type="gene ID" value="Phyra82013"/>
</dbReference>
<dbReference type="EMBL" id="DS566063">
    <property type="status" value="NOT_ANNOTATED_CDS"/>
    <property type="molecule type" value="Genomic_DNA"/>
</dbReference>
<evidence type="ECO:0000256" key="1">
    <source>
        <dbReference type="SAM" id="Coils"/>
    </source>
</evidence>
<dbReference type="VEuPathDB" id="FungiDB:KRP23_7078"/>
<dbReference type="AlphaFoldDB" id="H3GWW1"/>
<feature type="region of interest" description="Disordered" evidence="2">
    <location>
        <begin position="138"/>
        <end position="171"/>
    </location>
</feature>
<dbReference type="VEuPathDB" id="FungiDB:KRP22_12180"/>
<reference evidence="4" key="1">
    <citation type="journal article" date="2006" name="Science">
        <title>Phytophthora genome sequences uncover evolutionary origins and mechanisms of pathogenesis.</title>
        <authorList>
            <person name="Tyler B.M."/>
            <person name="Tripathy S."/>
            <person name="Zhang X."/>
            <person name="Dehal P."/>
            <person name="Jiang R.H."/>
            <person name="Aerts A."/>
            <person name="Arredondo F.D."/>
            <person name="Baxter L."/>
            <person name="Bensasson D."/>
            <person name="Beynon J.L."/>
            <person name="Chapman J."/>
            <person name="Damasceno C.M."/>
            <person name="Dorrance A.E."/>
            <person name="Dou D."/>
            <person name="Dickerman A.W."/>
            <person name="Dubchak I.L."/>
            <person name="Garbelotto M."/>
            <person name="Gijzen M."/>
            <person name="Gordon S.G."/>
            <person name="Govers F."/>
            <person name="Grunwald N.J."/>
            <person name="Huang W."/>
            <person name="Ivors K.L."/>
            <person name="Jones R.W."/>
            <person name="Kamoun S."/>
            <person name="Krampis K."/>
            <person name="Lamour K.H."/>
            <person name="Lee M.K."/>
            <person name="McDonald W.H."/>
            <person name="Medina M."/>
            <person name="Meijer H.J."/>
            <person name="Nordberg E.K."/>
            <person name="Maclean D.J."/>
            <person name="Ospina-Giraldo M.D."/>
            <person name="Morris P.F."/>
            <person name="Phuntumart V."/>
            <person name="Putnam N.H."/>
            <person name="Rash S."/>
            <person name="Rose J.K."/>
            <person name="Sakihama Y."/>
            <person name="Salamov A.A."/>
            <person name="Savidor A."/>
            <person name="Scheuring C.F."/>
            <person name="Smith B.M."/>
            <person name="Sobral B.W."/>
            <person name="Terry A."/>
            <person name="Torto-Alalibo T.A."/>
            <person name="Win J."/>
            <person name="Xu Z."/>
            <person name="Zhang H."/>
            <person name="Grigoriev I.V."/>
            <person name="Rokhsar D.S."/>
            <person name="Boore J.L."/>
        </authorList>
    </citation>
    <scope>NUCLEOTIDE SEQUENCE [LARGE SCALE GENOMIC DNA]</scope>
    <source>
        <strain evidence="4">Pr102</strain>
    </source>
</reference>
<keyword evidence="1" id="KW-0175">Coiled coil</keyword>
<keyword evidence="4" id="KW-1185">Reference proteome</keyword>
<dbReference type="eggNOG" id="ENOG502S6CJ">
    <property type="taxonomic scope" value="Eukaryota"/>
</dbReference>
<protein>
    <submittedName>
        <fullName evidence="3">Uncharacterized protein</fullName>
    </submittedName>
</protein>
<accession>H3GWW1</accession>
<evidence type="ECO:0000313" key="3">
    <source>
        <dbReference type="EnsemblProtists" id="Phyra82013"/>
    </source>
</evidence>
<organism evidence="3 4">
    <name type="scientific">Phytophthora ramorum</name>
    <name type="common">Sudden oak death agent</name>
    <dbReference type="NCBI Taxonomy" id="164328"/>
    <lineage>
        <taxon>Eukaryota</taxon>
        <taxon>Sar</taxon>
        <taxon>Stramenopiles</taxon>
        <taxon>Oomycota</taxon>
        <taxon>Peronosporomycetes</taxon>
        <taxon>Peronosporales</taxon>
        <taxon>Peronosporaceae</taxon>
        <taxon>Phytophthora</taxon>
    </lineage>
</organism>
<name>H3GWW1_PHYRM</name>